<dbReference type="EMBL" id="MU273466">
    <property type="protein sequence ID" value="KAI0037024.1"/>
    <property type="molecule type" value="Genomic_DNA"/>
</dbReference>
<organism evidence="1 2">
    <name type="scientific">Vararia minispora EC-137</name>
    <dbReference type="NCBI Taxonomy" id="1314806"/>
    <lineage>
        <taxon>Eukaryota</taxon>
        <taxon>Fungi</taxon>
        <taxon>Dikarya</taxon>
        <taxon>Basidiomycota</taxon>
        <taxon>Agaricomycotina</taxon>
        <taxon>Agaricomycetes</taxon>
        <taxon>Russulales</taxon>
        <taxon>Lachnocladiaceae</taxon>
        <taxon>Vararia</taxon>
    </lineage>
</organism>
<reference evidence="1" key="2">
    <citation type="journal article" date="2022" name="New Phytol.">
        <title>Evolutionary transition to the ectomycorrhizal habit in the genomes of a hyperdiverse lineage of mushroom-forming fungi.</title>
        <authorList>
            <person name="Looney B."/>
            <person name="Miyauchi S."/>
            <person name="Morin E."/>
            <person name="Drula E."/>
            <person name="Courty P.E."/>
            <person name="Kohler A."/>
            <person name="Kuo A."/>
            <person name="LaButti K."/>
            <person name="Pangilinan J."/>
            <person name="Lipzen A."/>
            <person name="Riley R."/>
            <person name="Andreopoulos W."/>
            <person name="He G."/>
            <person name="Johnson J."/>
            <person name="Nolan M."/>
            <person name="Tritt A."/>
            <person name="Barry K.W."/>
            <person name="Grigoriev I.V."/>
            <person name="Nagy L.G."/>
            <person name="Hibbett D."/>
            <person name="Henrissat B."/>
            <person name="Matheny P.B."/>
            <person name="Labbe J."/>
            <person name="Martin F.M."/>
        </authorList>
    </citation>
    <scope>NUCLEOTIDE SEQUENCE</scope>
    <source>
        <strain evidence="1">EC-137</strain>
    </source>
</reference>
<keyword evidence="2" id="KW-1185">Reference proteome</keyword>
<protein>
    <submittedName>
        <fullName evidence="1">Uncharacterized protein</fullName>
    </submittedName>
</protein>
<proteinExistence type="predicted"/>
<evidence type="ECO:0000313" key="1">
    <source>
        <dbReference type="EMBL" id="KAI0037024.1"/>
    </source>
</evidence>
<accession>A0ACB8QYT7</accession>
<dbReference type="Proteomes" id="UP000814128">
    <property type="component" value="Unassembled WGS sequence"/>
</dbReference>
<name>A0ACB8QYT7_9AGAM</name>
<reference evidence="1" key="1">
    <citation type="submission" date="2021-02" db="EMBL/GenBank/DDBJ databases">
        <authorList>
            <consortium name="DOE Joint Genome Institute"/>
            <person name="Ahrendt S."/>
            <person name="Looney B.P."/>
            <person name="Miyauchi S."/>
            <person name="Morin E."/>
            <person name="Drula E."/>
            <person name="Courty P.E."/>
            <person name="Chicoki N."/>
            <person name="Fauchery L."/>
            <person name="Kohler A."/>
            <person name="Kuo A."/>
            <person name="Labutti K."/>
            <person name="Pangilinan J."/>
            <person name="Lipzen A."/>
            <person name="Riley R."/>
            <person name="Andreopoulos W."/>
            <person name="He G."/>
            <person name="Johnson J."/>
            <person name="Barry K.W."/>
            <person name="Grigoriev I.V."/>
            <person name="Nagy L."/>
            <person name="Hibbett D."/>
            <person name="Henrissat B."/>
            <person name="Matheny P.B."/>
            <person name="Labbe J."/>
            <person name="Martin F."/>
        </authorList>
    </citation>
    <scope>NUCLEOTIDE SEQUENCE</scope>
    <source>
        <strain evidence="1">EC-137</strain>
    </source>
</reference>
<sequence>MATPPSDAISLAMSHPPRQRKQKSSAPSEPALAQVKEADDAVPEPTLDKQKRKSVDWEIPRKALHSSIGFFTLWLYATGGSPQHVVLGLAAALCIILPADVLRLHYAPFERFYESVLGFLMRESEKRKTNGVIWYIVGVIWVLAFYPPDIATVAILLLSWADTAASTFGRLWGRYTPPLPRRLLGLPLAPRKSLAGFLAAAITGTTITAGFWLLLAPAVDPAAASWSFADGVRAQGVDESVVGGAVREWLNSLGFEGIPTGGWTGIAGISVASGVVTALAEALDVGSLDDNLTLPIIAGGGLWACLKALSWLSA</sequence>
<gene>
    <name evidence="1" type="ORF">K488DRAFT_67184</name>
</gene>
<comment type="caution">
    <text evidence="1">The sequence shown here is derived from an EMBL/GenBank/DDBJ whole genome shotgun (WGS) entry which is preliminary data.</text>
</comment>
<evidence type="ECO:0000313" key="2">
    <source>
        <dbReference type="Proteomes" id="UP000814128"/>
    </source>
</evidence>